<sequence length="202" mass="20396">MAISGVGSDSLSSLLGNLAPVVKSTQTSGTASTVNSSASSASTPASNTGTLQDKSVMAAALMQSLQQFSAGSSISSLFSDTEDSQSSGNQFLSQLYAAMPEVEGMPSGKTGGANVYAKPAQLNTSSPTYPLQQGIQKLISQLEQGSGDQANSLLSNLQSSFNTLIKASGGNPQQGDLQSFLKLVATQVQGSLSVGSLFSASA</sequence>
<dbReference type="Proteomes" id="UP000653343">
    <property type="component" value="Unassembled WGS sequence"/>
</dbReference>
<keyword evidence="3" id="KW-1185">Reference proteome</keyword>
<name>A0ABQ2XPC9_9BURK</name>
<evidence type="ECO:0000256" key="1">
    <source>
        <dbReference type="SAM" id="MobiDB-lite"/>
    </source>
</evidence>
<dbReference type="RefSeq" id="WP_189355013.1">
    <property type="nucleotide sequence ID" value="NZ_BMYU01000001.1"/>
</dbReference>
<comment type="caution">
    <text evidence="2">The sequence shown here is derived from an EMBL/GenBank/DDBJ whole genome shotgun (WGS) entry which is preliminary data.</text>
</comment>
<feature type="region of interest" description="Disordered" evidence="1">
    <location>
        <begin position="25"/>
        <end position="49"/>
    </location>
</feature>
<accession>A0ABQ2XPC9</accession>
<organism evidence="2 3">
    <name type="scientific">Undibacterium squillarum</name>
    <dbReference type="NCBI Taxonomy" id="1131567"/>
    <lineage>
        <taxon>Bacteria</taxon>
        <taxon>Pseudomonadati</taxon>
        <taxon>Pseudomonadota</taxon>
        <taxon>Betaproteobacteria</taxon>
        <taxon>Burkholderiales</taxon>
        <taxon>Oxalobacteraceae</taxon>
        <taxon>Undibacterium</taxon>
    </lineage>
</organism>
<protein>
    <submittedName>
        <fullName evidence="2">Uncharacterized protein</fullName>
    </submittedName>
</protein>
<gene>
    <name evidence="2" type="ORF">GCM10010946_00460</name>
</gene>
<evidence type="ECO:0000313" key="2">
    <source>
        <dbReference type="EMBL" id="GGX27718.1"/>
    </source>
</evidence>
<dbReference type="EMBL" id="BMYU01000001">
    <property type="protein sequence ID" value="GGX27718.1"/>
    <property type="molecule type" value="Genomic_DNA"/>
</dbReference>
<evidence type="ECO:0000313" key="3">
    <source>
        <dbReference type="Proteomes" id="UP000653343"/>
    </source>
</evidence>
<reference evidence="3" key="1">
    <citation type="journal article" date="2019" name="Int. J. Syst. Evol. Microbiol.">
        <title>The Global Catalogue of Microorganisms (GCM) 10K type strain sequencing project: providing services to taxonomists for standard genome sequencing and annotation.</title>
        <authorList>
            <consortium name="The Broad Institute Genomics Platform"/>
            <consortium name="The Broad Institute Genome Sequencing Center for Infectious Disease"/>
            <person name="Wu L."/>
            <person name="Ma J."/>
        </authorList>
    </citation>
    <scope>NUCLEOTIDE SEQUENCE [LARGE SCALE GENOMIC DNA]</scope>
    <source>
        <strain evidence="3">KCTC 23917</strain>
    </source>
</reference>
<feature type="compositionally biased region" description="Low complexity" evidence="1">
    <location>
        <begin position="27"/>
        <end position="49"/>
    </location>
</feature>
<proteinExistence type="predicted"/>